<reference evidence="1 2" key="1">
    <citation type="journal article" date="2020" name="Microb. Ecol.">
        <title>Ecogenomics of the Marine Benthic Filamentous Cyanobacterium Adonisia.</title>
        <authorList>
            <person name="Walter J.M."/>
            <person name="Coutinho F.H."/>
            <person name="Leomil L."/>
            <person name="Hargreaves P.I."/>
            <person name="Campeao M.E."/>
            <person name="Vieira V.V."/>
            <person name="Silva B.S."/>
            <person name="Fistarol G.O."/>
            <person name="Salomon P.S."/>
            <person name="Sawabe T."/>
            <person name="Mino S."/>
            <person name="Hosokawa M."/>
            <person name="Miyashita H."/>
            <person name="Maruyama F."/>
            <person name="van Verk M.C."/>
            <person name="Dutilh B.E."/>
            <person name="Thompson C.C."/>
            <person name="Thompson F.L."/>
        </authorList>
    </citation>
    <scope>NUCLEOTIDE SEQUENCE [LARGE SCALE GENOMIC DNA]</scope>
    <source>
        <strain evidence="1 2">CCMR0081</strain>
    </source>
</reference>
<comment type="caution">
    <text evidence="1">The sequence shown here is derived from an EMBL/GenBank/DDBJ whole genome shotgun (WGS) entry which is preliminary data.</text>
</comment>
<organism evidence="1 2">
    <name type="scientific">Adonisia turfae CCMR0081</name>
    <dbReference type="NCBI Taxonomy" id="2292702"/>
    <lineage>
        <taxon>Bacteria</taxon>
        <taxon>Bacillati</taxon>
        <taxon>Cyanobacteriota</taxon>
        <taxon>Adonisia</taxon>
        <taxon>Adonisia turfae</taxon>
    </lineage>
</organism>
<accession>A0A6M0RDA5</accession>
<dbReference type="Proteomes" id="UP000481033">
    <property type="component" value="Unassembled WGS sequence"/>
</dbReference>
<evidence type="ECO:0000313" key="2">
    <source>
        <dbReference type="Proteomes" id="UP000481033"/>
    </source>
</evidence>
<protein>
    <submittedName>
        <fullName evidence="1">Uncharacterized protein</fullName>
    </submittedName>
</protein>
<sequence length="205" mass="23195">MMKVLIDSELGLEFFLYPADNVGIGSIHSLLQPGNFSQVERCVSDVFLRNIRFLGAKLNDNTDGAELVTQAHTIFDRVIQVTSDCIHQAIASDYQSFEGAIESFCAQKDGIDIIISNSPSKYINFDGPILTIQQFAAHYFEELYQLPNSQENYLDSVVSLTQPQAEKSFIPFSSCTLVVPAGIHPNTYYKYLQQGEMDEYWNWRN</sequence>
<name>A0A6M0RDA5_9CYAN</name>
<dbReference type="RefSeq" id="WP_163695603.1">
    <property type="nucleotide sequence ID" value="NZ_QXHD01000001.1"/>
</dbReference>
<gene>
    <name evidence="1" type="ORF">DXZ20_00535</name>
</gene>
<evidence type="ECO:0000313" key="1">
    <source>
        <dbReference type="EMBL" id="NEZ54215.1"/>
    </source>
</evidence>
<keyword evidence="2" id="KW-1185">Reference proteome</keyword>
<dbReference type="AlphaFoldDB" id="A0A6M0RDA5"/>
<dbReference type="EMBL" id="QXHD01000001">
    <property type="protein sequence ID" value="NEZ54215.1"/>
    <property type="molecule type" value="Genomic_DNA"/>
</dbReference>
<proteinExistence type="predicted"/>